<protein>
    <submittedName>
        <fullName evidence="1">Uncharacterized protein</fullName>
    </submittedName>
</protein>
<comment type="caution">
    <text evidence="1">The sequence shown here is derived from an EMBL/GenBank/DDBJ whole genome shotgun (WGS) entry which is preliminary data.</text>
</comment>
<dbReference type="AlphaFoldDB" id="F0F2V8"/>
<evidence type="ECO:0000313" key="2">
    <source>
        <dbReference type="Proteomes" id="UP000004088"/>
    </source>
</evidence>
<dbReference type="EMBL" id="AEWV01000046">
    <property type="protein sequence ID" value="EGC16120.1"/>
    <property type="molecule type" value="Genomic_DNA"/>
</dbReference>
<reference evidence="1 2" key="1">
    <citation type="submission" date="2011-01" db="EMBL/GenBank/DDBJ databases">
        <authorList>
            <person name="Muzny D."/>
            <person name="Qin X."/>
            <person name="Deng J."/>
            <person name="Jiang H."/>
            <person name="Liu Y."/>
            <person name="Qu J."/>
            <person name="Song X.-Z."/>
            <person name="Zhang L."/>
            <person name="Thornton R."/>
            <person name="Coyle M."/>
            <person name="Francisco L."/>
            <person name="Jackson L."/>
            <person name="Javaid M."/>
            <person name="Korchina V."/>
            <person name="Kovar C."/>
            <person name="Mata R."/>
            <person name="Mathew T."/>
            <person name="Ngo R."/>
            <person name="Nguyen L."/>
            <person name="Nguyen N."/>
            <person name="Okwuonu G."/>
            <person name="Ongeri F."/>
            <person name="Pham C."/>
            <person name="Simmons D."/>
            <person name="Wilczek-Boney K."/>
            <person name="Hale W."/>
            <person name="Jakkamsetti A."/>
            <person name="Pham P."/>
            <person name="Ruth R."/>
            <person name="San Lucas F."/>
            <person name="Warren J."/>
            <person name="Zhang J."/>
            <person name="Zhao Z."/>
            <person name="Zhou C."/>
            <person name="Zhu D."/>
            <person name="Lee S."/>
            <person name="Bess C."/>
            <person name="Blankenburg K."/>
            <person name="Forbes L."/>
            <person name="Fu Q."/>
            <person name="Gubbala S."/>
            <person name="Hirani K."/>
            <person name="Jayaseelan J.C."/>
            <person name="Lara F."/>
            <person name="Munidasa M."/>
            <person name="Palculict T."/>
            <person name="Patil S."/>
            <person name="Pu L.-L."/>
            <person name="Saada N."/>
            <person name="Tang L."/>
            <person name="Weissenberger G."/>
            <person name="Zhu Y."/>
            <person name="Hemphill L."/>
            <person name="Shang Y."/>
            <person name="Youmans B."/>
            <person name="Ayvaz T."/>
            <person name="Ross M."/>
            <person name="Santibanez J."/>
            <person name="Aqrawi P."/>
            <person name="Gross S."/>
            <person name="Joshi V."/>
            <person name="Fowler G."/>
            <person name="Nazareth L."/>
            <person name="Reid J."/>
            <person name="Worley K."/>
            <person name="Petrosino J."/>
            <person name="Highlander S."/>
            <person name="Gibbs R."/>
        </authorList>
    </citation>
    <scope>NUCLEOTIDE SEQUENCE [LARGE SCALE GENOMIC DNA]</scope>
    <source>
        <strain evidence="1 2">ATCC 33394</strain>
    </source>
</reference>
<organism evidence="1 2">
    <name type="scientific">Kingella denitrificans ATCC 33394</name>
    <dbReference type="NCBI Taxonomy" id="888741"/>
    <lineage>
        <taxon>Bacteria</taxon>
        <taxon>Pseudomonadati</taxon>
        <taxon>Pseudomonadota</taxon>
        <taxon>Betaproteobacteria</taxon>
        <taxon>Neisseriales</taxon>
        <taxon>Neisseriaceae</taxon>
        <taxon>Kingella</taxon>
    </lineage>
</organism>
<dbReference type="HOGENOM" id="CLU_2699785_0_0_4"/>
<accession>F0F2V8</accession>
<gene>
    <name evidence="1" type="ORF">HMPREF9098_2443</name>
</gene>
<name>F0F2V8_9NEIS</name>
<evidence type="ECO:0000313" key="1">
    <source>
        <dbReference type="EMBL" id="EGC16120.1"/>
    </source>
</evidence>
<proteinExistence type="predicted"/>
<sequence length="73" mass="7702">MQIYLGGAPCAGCFFARLAAHHAWVAARGGSRSGNRKGAVDEMRRANQAASESCAETDAENMPQKAACTFIVN</sequence>
<dbReference type="Proteomes" id="UP000004088">
    <property type="component" value="Unassembled WGS sequence"/>
</dbReference>
<keyword evidence="2" id="KW-1185">Reference proteome</keyword>